<proteinExistence type="predicted"/>
<keyword evidence="5" id="KW-1185">Reference proteome</keyword>
<dbReference type="InterPro" id="IPR012913">
    <property type="entry name" value="OS9-like_dom"/>
</dbReference>
<dbReference type="PROSITE" id="PS51914">
    <property type="entry name" value="MRH"/>
    <property type="match status" value="1"/>
</dbReference>
<gene>
    <name evidence="4" type="ORF">GDO86_017344</name>
</gene>
<evidence type="ECO:0000256" key="2">
    <source>
        <dbReference type="ARBA" id="ARBA00023157"/>
    </source>
</evidence>
<keyword evidence="2" id="KW-1015">Disulfide bond</keyword>
<dbReference type="PANTHER" id="PTHR12630:SF6">
    <property type="entry name" value="N-ACETYLGLUCOSAMINE-1-PHOSPHOTRANSFERASE SUBUNIT GAMMA"/>
    <property type="match status" value="1"/>
</dbReference>
<evidence type="ECO:0000256" key="1">
    <source>
        <dbReference type="ARBA" id="ARBA00022729"/>
    </source>
</evidence>
<evidence type="ECO:0000313" key="5">
    <source>
        <dbReference type="Proteomes" id="UP000812440"/>
    </source>
</evidence>
<dbReference type="EMBL" id="JAACNH010000009">
    <property type="protein sequence ID" value="KAG8433035.1"/>
    <property type="molecule type" value="Genomic_DNA"/>
</dbReference>
<dbReference type="InterPro" id="IPR039794">
    <property type="entry name" value="Gtb1-like"/>
</dbReference>
<dbReference type="InterPro" id="IPR009011">
    <property type="entry name" value="Man6P_isomerase_rcpt-bd_dom_sf"/>
</dbReference>
<name>A0A8T2IJC0_9PIPI</name>
<feature type="domain" description="MRH" evidence="3">
    <location>
        <begin position="70"/>
        <end position="158"/>
    </location>
</feature>
<dbReference type="OrthoDB" id="28322at2759"/>
<dbReference type="Gene3D" id="2.70.130.10">
    <property type="entry name" value="Mannose-6-phosphate receptor binding domain"/>
    <property type="match status" value="1"/>
</dbReference>
<dbReference type="GO" id="GO:0005794">
    <property type="term" value="C:Golgi apparatus"/>
    <property type="evidence" value="ECO:0007669"/>
    <property type="project" value="TreeGrafter"/>
</dbReference>
<reference evidence="4" key="1">
    <citation type="thesis" date="2020" institute="ProQuest LLC" country="789 East Eisenhower Parkway, Ann Arbor, MI, USA">
        <title>Comparative Genomics and Chromosome Evolution.</title>
        <authorList>
            <person name="Mudd A.B."/>
        </authorList>
    </citation>
    <scope>NUCLEOTIDE SEQUENCE</scope>
    <source>
        <strain evidence="4">Female2</strain>
        <tissue evidence="4">Blood</tissue>
    </source>
</reference>
<comment type="caution">
    <text evidence="4">The sequence shown here is derived from an EMBL/GenBank/DDBJ whole genome shotgun (WGS) entry which is preliminary data.</text>
</comment>
<dbReference type="PANTHER" id="PTHR12630">
    <property type="entry name" value="N-LINKED OLIGOSACCHARIDE PROCESSING"/>
    <property type="match status" value="1"/>
</dbReference>
<dbReference type="Proteomes" id="UP000812440">
    <property type="component" value="Chromosome 9"/>
</dbReference>
<protein>
    <recommendedName>
        <fullName evidence="3">MRH domain-containing protein</fullName>
    </recommendedName>
</protein>
<sequence length="158" mass="18010">MKIVEEPNTFGRIRGKKAIIAGQPFRSLNSKGYATMVWLNNPILSQTNNYNHEAEPSPVSGPPHLYRLSGKCFNFVQSTYKYEFCPFHNVTQHEQSFRWNAYSGILGIWQEWEIENNTFTAMWMREGDSCGKQKPSNQGVLLVCGKSNKLSQVSEPST</sequence>
<evidence type="ECO:0000259" key="3">
    <source>
        <dbReference type="PROSITE" id="PS51914"/>
    </source>
</evidence>
<dbReference type="AlphaFoldDB" id="A0A8T2IJC0"/>
<evidence type="ECO:0000313" key="4">
    <source>
        <dbReference type="EMBL" id="KAG8433035.1"/>
    </source>
</evidence>
<organism evidence="4 5">
    <name type="scientific">Hymenochirus boettgeri</name>
    <name type="common">Congo dwarf clawed frog</name>
    <dbReference type="NCBI Taxonomy" id="247094"/>
    <lineage>
        <taxon>Eukaryota</taxon>
        <taxon>Metazoa</taxon>
        <taxon>Chordata</taxon>
        <taxon>Craniata</taxon>
        <taxon>Vertebrata</taxon>
        <taxon>Euteleostomi</taxon>
        <taxon>Amphibia</taxon>
        <taxon>Batrachia</taxon>
        <taxon>Anura</taxon>
        <taxon>Pipoidea</taxon>
        <taxon>Pipidae</taxon>
        <taxon>Pipinae</taxon>
        <taxon>Hymenochirus</taxon>
    </lineage>
</organism>
<accession>A0A8T2IJC0</accession>
<dbReference type="InterPro" id="IPR044865">
    <property type="entry name" value="MRH_dom"/>
</dbReference>
<dbReference type="Pfam" id="PF07915">
    <property type="entry name" value="PRKCSH"/>
    <property type="match status" value="1"/>
</dbReference>
<keyword evidence="1" id="KW-0732">Signal</keyword>
<feature type="non-terminal residue" evidence="4">
    <location>
        <position position="1"/>
    </location>
</feature>
<dbReference type="SUPFAM" id="SSF50911">
    <property type="entry name" value="Mannose 6-phosphate receptor domain"/>
    <property type="match status" value="1"/>
</dbReference>